<dbReference type="InterPro" id="IPR023365">
    <property type="entry name" value="Sortase_dom-sf"/>
</dbReference>
<dbReference type="EMBL" id="BAAALF010000034">
    <property type="protein sequence ID" value="GAA1233738.1"/>
    <property type="molecule type" value="Genomic_DNA"/>
</dbReference>
<dbReference type="InterPro" id="IPR005754">
    <property type="entry name" value="Sortase"/>
</dbReference>
<protein>
    <recommendedName>
        <fullName evidence="4">Sortase family protein</fullName>
    </recommendedName>
</protein>
<keyword evidence="1" id="KW-0378">Hydrolase</keyword>
<dbReference type="RefSeq" id="WP_344441487.1">
    <property type="nucleotide sequence ID" value="NZ_BAAALF010000034.1"/>
</dbReference>
<reference evidence="2 3" key="1">
    <citation type="journal article" date="2019" name="Int. J. Syst. Evol. Microbiol.">
        <title>The Global Catalogue of Microorganisms (GCM) 10K type strain sequencing project: providing services to taxonomists for standard genome sequencing and annotation.</title>
        <authorList>
            <consortium name="The Broad Institute Genomics Platform"/>
            <consortium name="The Broad Institute Genome Sequencing Center for Infectious Disease"/>
            <person name="Wu L."/>
            <person name="Ma J."/>
        </authorList>
    </citation>
    <scope>NUCLEOTIDE SEQUENCE [LARGE SCALE GENOMIC DNA]</scope>
    <source>
        <strain evidence="2 3">JCM 13004</strain>
    </source>
</reference>
<sequence length="152" mass="16335">MPPSEPTRIRIPSIRVDAPITALGLDPDHHLSTPPVAVKNLVGWYRDGASPGAPGNAIAIGHVDTMTGPAVFYLLGVLHPGDLIEVIRRDRRTAVFTIDAVRIYLKSAFPDAAVYSPTARPELHLITCGGSYDKRTGYQSNTVVSAHLTASR</sequence>
<evidence type="ECO:0000313" key="3">
    <source>
        <dbReference type="Proteomes" id="UP001500037"/>
    </source>
</evidence>
<dbReference type="NCBIfam" id="NF033748">
    <property type="entry name" value="class_F_sortase"/>
    <property type="match status" value="1"/>
</dbReference>
<dbReference type="Gene3D" id="2.40.260.10">
    <property type="entry name" value="Sortase"/>
    <property type="match status" value="1"/>
</dbReference>
<accession>A0ABN1W6J0</accession>
<comment type="caution">
    <text evidence="2">The sequence shown here is derived from an EMBL/GenBank/DDBJ whole genome shotgun (WGS) entry which is preliminary data.</text>
</comment>
<dbReference type="CDD" id="cd05829">
    <property type="entry name" value="Sortase_F"/>
    <property type="match status" value="1"/>
</dbReference>
<dbReference type="Proteomes" id="UP001500037">
    <property type="component" value="Unassembled WGS sequence"/>
</dbReference>
<dbReference type="Pfam" id="PF04203">
    <property type="entry name" value="Sortase"/>
    <property type="match status" value="1"/>
</dbReference>
<dbReference type="InterPro" id="IPR042001">
    <property type="entry name" value="Sortase_F"/>
</dbReference>
<organism evidence="2 3">
    <name type="scientific">Kitasatospora nipponensis</name>
    <dbReference type="NCBI Taxonomy" id="258049"/>
    <lineage>
        <taxon>Bacteria</taxon>
        <taxon>Bacillati</taxon>
        <taxon>Actinomycetota</taxon>
        <taxon>Actinomycetes</taxon>
        <taxon>Kitasatosporales</taxon>
        <taxon>Streptomycetaceae</taxon>
        <taxon>Kitasatospora</taxon>
    </lineage>
</organism>
<evidence type="ECO:0008006" key="4">
    <source>
        <dbReference type="Google" id="ProtNLM"/>
    </source>
</evidence>
<dbReference type="SUPFAM" id="SSF63817">
    <property type="entry name" value="Sortase"/>
    <property type="match status" value="1"/>
</dbReference>
<gene>
    <name evidence="2" type="ORF">GCM10009665_25010</name>
</gene>
<evidence type="ECO:0000256" key="1">
    <source>
        <dbReference type="ARBA" id="ARBA00022801"/>
    </source>
</evidence>
<keyword evidence="3" id="KW-1185">Reference proteome</keyword>
<name>A0ABN1W6J0_9ACTN</name>
<evidence type="ECO:0000313" key="2">
    <source>
        <dbReference type="EMBL" id="GAA1233738.1"/>
    </source>
</evidence>
<proteinExistence type="predicted"/>